<feature type="domain" description="C2H2-type" evidence="9">
    <location>
        <begin position="134"/>
        <end position="161"/>
    </location>
</feature>
<feature type="compositionally biased region" description="Acidic residues" evidence="8">
    <location>
        <begin position="296"/>
        <end position="305"/>
    </location>
</feature>
<keyword evidence="2" id="KW-0479">Metal-binding</keyword>
<dbReference type="FunFam" id="3.30.160.60:FF:000145">
    <property type="entry name" value="Zinc finger protein 574"/>
    <property type="match status" value="1"/>
</dbReference>
<protein>
    <recommendedName>
        <fullName evidence="9">C2H2-type domain-containing protein</fullName>
    </recommendedName>
</protein>
<dbReference type="GO" id="GO:0008270">
    <property type="term" value="F:zinc ion binding"/>
    <property type="evidence" value="ECO:0007669"/>
    <property type="project" value="UniProtKB-KW"/>
</dbReference>
<sequence length="529" mass="59982">MASATLISTISLRPRPVLGKRKASLVLRLSSSTSPAPERSDAYTQGSSAEDDSFSPVPDEPDEPESSSGFKGIHRCTFSGCTKSYTKSSRLVEHRRSHTGERPFICTICNKSYLRETHLQAHSRSHLPQSSRPFACASCQKRFWTSQHLRVHEDTHTGTRPYACTEPSCEESFSKHHQLRAHICQAHSPPGTKPYQCSNESCTKSFSTDQKLRAHSKTHDDKRYTCVHAACLPRANSDPVYYPTWTSLQHHVRTAHPPTCPHPSCIGRTFASHHGLRAHQKLHEQREVEAVLDEEYGDADEVDEDGATRSRKRRRGGELGRDWKCDIFGCEKDFKSKKALTTHHNVIHLGRRDHVCPHRHCDSAFGYKHLLERHLAKLHSNNKNDQSSSAEDSTDRDDDEPAPRTMLMDIDSITGKSYAYRAQSQMASAKALRCPYPNMEDLLSTESTNALASSSSHSQNMPSCDHVLTRAYDLRRHLMLAYPVYDTLTSYHFILLFLHFHTPFFHLYLTAFPLHYISSKLSHTYSKNS</sequence>
<name>F8PT66_SERL3</name>
<dbReference type="InParanoid" id="F8PT66"/>
<dbReference type="PANTHER" id="PTHR24393">
    <property type="entry name" value="ZINC FINGER PROTEIN"/>
    <property type="match status" value="1"/>
</dbReference>
<feature type="domain" description="C2H2-type" evidence="9">
    <location>
        <begin position="195"/>
        <end position="224"/>
    </location>
</feature>
<dbReference type="GO" id="GO:0000978">
    <property type="term" value="F:RNA polymerase II cis-regulatory region sequence-specific DNA binding"/>
    <property type="evidence" value="ECO:0007669"/>
    <property type="project" value="UniProtKB-ARBA"/>
</dbReference>
<feature type="region of interest" description="Disordered" evidence="8">
    <location>
        <begin position="379"/>
        <end position="406"/>
    </location>
</feature>
<feature type="domain" description="C2H2-type" evidence="9">
    <location>
        <begin position="162"/>
        <end position="192"/>
    </location>
</feature>
<evidence type="ECO:0000259" key="9">
    <source>
        <dbReference type="PROSITE" id="PS50157"/>
    </source>
</evidence>
<dbReference type="InterPro" id="IPR013087">
    <property type="entry name" value="Znf_C2H2_type"/>
</dbReference>
<dbReference type="Proteomes" id="UP000008063">
    <property type="component" value="Unassembled WGS sequence"/>
</dbReference>
<evidence type="ECO:0000256" key="6">
    <source>
        <dbReference type="ARBA" id="ARBA00023242"/>
    </source>
</evidence>
<proteinExistence type="predicted"/>
<dbReference type="STRING" id="936435.F8PT66"/>
<organism evidence="11">
    <name type="scientific">Serpula lacrymans var. lacrymans (strain S7.3)</name>
    <name type="common">Dry rot fungus</name>
    <dbReference type="NCBI Taxonomy" id="936435"/>
    <lineage>
        <taxon>Eukaryota</taxon>
        <taxon>Fungi</taxon>
        <taxon>Dikarya</taxon>
        <taxon>Basidiomycota</taxon>
        <taxon>Agaricomycotina</taxon>
        <taxon>Agaricomycetes</taxon>
        <taxon>Agaricomycetidae</taxon>
        <taxon>Boletales</taxon>
        <taxon>Coniophorineae</taxon>
        <taxon>Serpulaceae</taxon>
        <taxon>Serpula</taxon>
    </lineage>
</organism>
<dbReference type="HOGENOM" id="CLU_002678_91_2_1"/>
<evidence type="ECO:0000256" key="1">
    <source>
        <dbReference type="ARBA" id="ARBA00004123"/>
    </source>
</evidence>
<feature type="compositionally biased region" description="Acidic residues" evidence="8">
    <location>
        <begin position="49"/>
        <end position="65"/>
    </location>
</feature>
<dbReference type="SUPFAM" id="SSF57667">
    <property type="entry name" value="beta-beta-alpha zinc fingers"/>
    <property type="match status" value="4"/>
</dbReference>
<dbReference type="Gene3D" id="3.30.160.60">
    <property type="entry name" value="Classic Zinc Finger"/>
    <property type="match status" value="6"/>
</dbReference>
<feature type="domain" description="C2H2-type" evidence="9">
    <location>
        <begin position="354"/>
        <end position="384"/>
    </location>
</feature>
<feature type="region of interest" description="Disordered" evidence="8">
    <location>
        <begin position="27"/>
        <end position="71"/>
    </location>
</feature>
<comment type="subcellular location">
    <subcellularLocation>
        <location evidence="1">Nucleus</location>
    </subcellularLocation>
</comment>
<evidence type="ECO:0000313" key="11">
    <source>
        <dbReference type="Proteomes" id="UP000008063"/>
    </source>
</evidence>
<dbReference type="PANTHER" id="PTHR24393:SF34">
    <property type="entry name" value="PR_SET DOMAIN 13"/>
    <property type="match status" value="1"/>
</dbReference>
<gene>
    <name evidence="10" type="ORF">SERLA73DRAFT_105365</name>
</gene>
<dbReference type="PROSITE" id="PS00028">
    <property type="entry name" value="ZINC_FINGER_C2H2_1"/>
    <property type="match status" value="7"/>
</dbReference>
<keyword evidence="11" id="KW-1185">Reference proteome</keyword>
<keyword evidence="5" id="KW-0862">Zinc</keyword>
<evidence type="ECO:0000256" key="8">
    <source>
        <dbReference type="SAM" id="MobiDB-lite"/>
    </source>
</evidence>
<dbReference type="AlphaFoldDB" id="F8PT66"/>
<dbReference type="EMBL" id="GL945478">
    <property type="protein sequence ID" value="EGO00896.1"/>
    <property type="molecule type" value="Genomic_DNA"/>
</dbReference>
<keyword evidence="3" id="KW-0677">Repeat</keyword>
<keyword evidence="6" id="KW-0539">Nucleus</keyword>
<evidence type="ECO:0000256" key="4">
    <source>
        <dbReference type="ARBA" id="ARBA00022771"/>
    </source>
</evidence>
<dbReference type="PROSITE" id="PS50157">
    <property type="entry name" value="ZINC_FINGER_C2H2_2"/>
    <property type="match status" value="7"/>
</dbReference>
<keyword evidence="4 7" id="KW-0863">Zinc-finger</keyword>
<evidence type="ECO:0000256" key="2">
    <source>
        <dbReference type="ARBA" id="ARBA00022723"/>
    </source>
</evidence>
<dbReference type="eggNOG" id="KOG1721">
    <property type="taxonomic scope" value="Eukaryota"/>
</dbReference>
<dbReference type="GO" id="GO:0001228">
    <property type="term" value="F:DNA-binding transcription activator activity, RNA polymerase II-specific"/>
    <property type="evidence" value="ECO:0007669"/>
    <property type="project" value="TreeGrafter"/>
</dbReference>
<evidence type="ECO:0000256" key="5">
    <source>
        <dbReference type="ARBA" id="ARBA00022833"/>
    </source>
</evidence>
<evidence type="ECO:0000256" key="3">
    <source>
        <dbReference type="ARBA" id="ARBA00022737"/>
    </source>
</evidence>
<dbReference type="SMART" id="SM00355">
    <property type="entry name" value="ZnF_C2H2"/>
    <property type="match status" value="9"/>
</dbReference>
<dbReference type="GO" id="GO:0005634">
    <property type="term" value="C:nucleus"/>
    <property type="evidence" value="ECO:0007669"/>
    <property type="project" value="UniProtKB-SubCell"/>
</dbReference>
<feature type="domain" description="C2H2-type" evidence="9">
    <location>
        <begin position="104"/>
        <end position="131"/>
    </location>
</feature>
<evidence type="ECO:0000256" key="7">
    <source>
        <dbReference type="PROSITE-ProRule" id="PRU00042"/>
    </source>
</evidence>
<reference evidence="11" key="1">
    <citation type="journal article" date="2011" name="Science">
        <title>The plant cell wall-decomposing machinery underlies the functional diversity of forest fungi.</title>
        <authorList>
            <person name="Eastwood D.C."/>
            <person name="Floudas D."/>
            <person name="Binder M."/>
            <person name="Majcherczyk A."/>
            <person name="Schneider P."/>
            <person name="Aerts A."/>
            <person name="Asiegbu F.O."/>
            <person name="Baker S.E."/>
            <person name="Barry K."/>
            <person name="Bendiksby M."/>
            <person name="Blumentritt M."/>
            <person name="Coutinho P.M."/>
            <person name="Cullen D."/>
            <person name="de Vries R.P."/>
            <person name="Gathman A."/>
            <person name="Goodell B."/>
            <person name="Henrissat B."/>
            <person name="Ihrmark K."/>
            <person name="Kauserud H."/>
            <person name="Kohler A."/>
            <person name="LaButti K."/>
            <person name="Lapidus A."/>
            <person name="Lavin J.L."/>
            <person name="Lee Y.-H."/>
            <person name="Lindquist E."/>
            <person name="Lilly W."/>
            <person name="Lucas S."/>
            <person name="Morin E."/>
            <person name="Murat C."/>
            <person name="Oguiza J.A."/>
            <person name="Park J."/>
            <person name="Pisabarro A.G."/>
            <person name="Riley R."/>
            <person name="Rosling A."/>
            <person name="Salamov A."/>
            <person name="Schmidt O."/>
            <person name="Schmutz J."/>
            <person name="Skrede I."/>
            <person name="Stenlid J."/>
            <person name="Wiebenga A."/>
            <person name="Xie X."/>
            <person name="Kuees U."/>
            <person name="Hibbett D.S."/>
            <person name="Hoffmeister D."/>
            <person name="Hoegberg N."/>
            <person name="Martin F."/>
            <person name="Grigoriev I.V."/>
            <person name="Watkinson S.C."/>
        </authorList>
    </citation>
    <scope>NUCLEOTIDE SEQUENCE [LARGE SCALE GENOMIC DNA]</scope>
    <source>
        <strain evidence="11">strain S7.3</strain>
    </source>
</reference>
<dbReference type="InterPro" id="IPR036236">
    <property type="entry name" value="Znf_C2H2_sf"/>
</dbReference>
<dbReference type="OrthoDB" id="427030at2759"/>
<feature type="domain" description="C2H2-type" evidence="9">
    <location>
        <begin position="323"/>
        <end position="353"/>
    </location>
</feature>
<evidence type="ECO:0000313" key="10">
    <source>
        <dbReference type="EMBL" id="EGO00896.1"/>
    </source>
</evidence>
<dbReference type="FunFam" id="3.30.160.60:FF:001049">
    <property type="entry name" value="zinc finger protein 319"/>
    <property type="match status" value="1"/>
</dbReference>
<feature type="domain" description="C2H2-type" evidence="9">
    <location>
        <begin position="74"/>
        <end position="103"/>
    </location>
</feature>
<dbReference type="FunFam" id="3.30.160.60:FF:000072">
    <property type="entry name" value="zinc finger protein 143 isoform X1"/>
    <property type="match status" value="1"/>
</dbReference>
<accession>F8PT66</accession>
<feature type="compositionally biased region" description="Polar residues" evidence="8">
    <location>
        <begin position="379"/>
        <end position="391"/>
    </location>
</feature>
<feature type="region of interest" description="Disordered" evidence="8">
    <location>
        <begin position="296"/>
        <end position="315"/>
    </location>
</feature>